<evidence type="ECO:0000256" key="2">
    <source>
        <dbReference type="ARBA" id="ARBA00022748"/>
    </source>
</evidence>
<sequence length="357" mass="39798">MKKFLFALMLPLSVAAQDGYTIKGNIKGLKDSTLVFLTSGADGSMLSQDYAFNGQFNLKGKLESADIYQLNFIGKKETVDMFIGNENIVVTGEASKLKSAAVAGSKLNGDYNYYVQGFTPLKEKLGAIVPKINSEKEGKKRDSLIKQYQSYINQVLQQVNKFVKEKPASQVSPFVLYVVNPLFPNVDVLEEKYDHLQPAAKKGIYAKLIEELVAKTKVGNEGSMAIDFTQNDTANHPVSLSSFKGKYVLLDFWASWCGPCRRENPNVVAAFNAYKDKGFTILSVSLDQNKANWLQAIADDNLTWTHVSDLKYWSNAVAQLYHIESIPQNFLIDPSGKIIGKNLRGEDLKVRLKELLK</sequence>
<name>A0A1J5RSV3_9ZZZZ</name>
<accession>A0A1J5RSV3</accession>
<dbReference type="Gene3D" id="3.40.30.10">
    <property type="entry name" value="Glutaredoxin"/>
    <property type="match status" value="1"/>
</dbReference>
<dbReference type="PANTHER" id="PTHR42852">
    <property type="entry name" value="THIOL:DISULFIDE INTERCHANGE PROTEIN DSBE"/>
    <property type="match status" value="1"/>
</dbReference>
<dbReference type="PROSITE" id="PS51352">
    <property type="entry name" value="THIOREDOXIN_2"/>
    <property type="match status" value="1"/>
</dbReference>
<comment type="subcellular location">
    <subcellularLocation>
        <location evidence="1">Cell envelope</location>
    </subcellularLocation>
</comment>
<dbReference type="InterPro" id="IPR017937">
    <property type="entry name" value="Thioredoxin_CS"/>
</dbReference>
<dbReference type="PANTHER" id="PTHR42852:SF6">
    <property type="entry name" value="THIOL:DISULFIDE INTERCHANGE PROTEIN DSBE"/>
    <property type="match status" value="1"/>
</dbReference>
<dbReference type="InterPro" id="IPR050553">
    <property type="entry name" value="Thioredoxin_ResA/DsbE_sf"/>
</dbReference>
<organism evidence="6">
    <name type="scientific">mine drainage metagenome</name>
    <dbReference type="NCBI Taxonomy" id="410659"/>
    <lineage>
        <taxon>unclassified sequences</taxon>
        <taxon>metagenomes</taxon>
        <taxon>ecological metagenomes</taxon>
    </lineage>
</organism>
<dbReference type="PROSITE" id="PS00194">
    <property type="entry name" value="THIOREDOXIN_1"/>
    <property type="match status" value="1"/>
</dbReference>
<protein>
    <submittedName>
        <fullName evidence="6">Thiol-disulfide oxidoreductase ResA</fullName>
    </submittedName>
</protein>
<dbReference type="InterPro" id="IPR036249">
    <property type="entry name" value="Thioredoxin-like_sf"/>
</dbReference>
<dbReference type="GO" id="GO:0030313">
    <property type="term" value="C:cell envelope"/>
    <property type="evidence" value="ECO:0007669"/>
    <property type="project" value="UniProtKB-SubCell"/>
</dbReference>
<gene>
    <name evidence="6" type="primary">resA_35</name>
    <name evidence="6" type="ORF">GALL_228530</name>
</gene>
<comment type="caution">
    <text evidence="6">The sequence shown here is derived from an EMBL/GenBank/DDBJ whole genome shotgun (WGS) entry which is preliminary data.</text>
</comment>
<dbReference type="GO" id="GO:0016209">
    <property type="term" value="F:antioxidant activity"/>
    <property type="evidence" value="ECO:0007669"/>
    <property type="project" value="InterPro"/>
</dbReference>
<evidence type="ECO:0000313" key="6">
    <source>
        <dbReference type="EMBL" id="OIQ95156.1"/>
    </source>
</evidence>
<evidence type="ECO:0000256" key="3">
    <source>
        <dbReference type="ARBA" id="ARBA00023157"/>
    </source>
</evidence>
<dbReference type="SUPFAM" id="SSF52833">
    <property type="entry name" value="Thioredoxin-like"/>
    <property type="match status" value="1"/>
</dbReference>
<evidence type="ECO:0000256" key="1">
    <source>
        <dbReference type="ARBA" id="ARBA00004196"/>
    </source>
</evidence>
<feature type="domain" description="Thioredoxin" evidence="5">
    <location>
        <begin position="219"/>
        <end position="357"/>
    </location>
</feature>
<keyword evidence="3" id="KW-1015">Disulfide bond</keyword>
<dbReference type="InterPro" id="IPR025380">
    <property type="entry name" value="DUF4369"/>
</dbReference>
<dbReference type="GO" id="GO:0017004">
    <property type="term" value="P:cytochrome complex assembly"/>
    <property type="evidence" value="ECO:0007669"/>
    <property type="project" value="UniProtKB-KW"/>
</dbReference>
<dbReference type="GO" id="GO:0016491">
    <property type="term" value="F:oxidoreductase activity"/>
    <property type="evidence" value="ECO:0007669"/>
    <property type="project" value="InterPro"/>
</dbReference>
<dbReference type="InterPro" id="IPR000866">
    <property type="entry name" value="AhpC/TSA"/>
</dbReference>
<dbReference type="AlphaFoldDB" id="A0A1J5RSV3"/>
<dbReference type="EMBL" id="MLJW01000172">
    <property type="protein sequence ID" value="OIQ95156.1"/>
    <property type="molecule type" value="Genomic_DNA"/>
</dbReference>
<dbReference type="CDD" id="cd02966">
    <property type="entry name" value="TlpA_like_family"/>
    <property type="match status" value="1"/>
</dbReference>
<evidence type="ECO:0000256" key="4">
    <source>
        <dbReference type="ARBA" id="ARBA00023284"/>
    </source>
</evidence>
<dbReference type="InterPro" id="IPR013766">
    <property type="entry name" value="Thioredoxin_domain"/>
</dbReference>
<dbReference type="Pfam" id="PF14289">
    <property type="entry name" value="DUF4369"/>
    <property type="match status" value="1"/>
</dbReference>
<keyword evidence="4" id="KW-0676">Redox-active center</keyword>
<keyword evidence="2" id="KW-0201">Cytochrome c-type biogenesis</keyword>
<reference evidence="6" key="1">
    <citation type="submission" date="2016-10" db="EMBL/GenBank/DDBJ databases">
        <title>Sequence of Gallionella enrichment culture.</title>
        <authorList>
            <person name="Poehlein A."/>
            <person name="Muehling M."/>
            <person name="Daniel R."/>
        </authorList>
    </citation>
    <scope>NUCLEOTIDE SEQUENCE</scope>
</reference>
<evidence type="ECO:0000259" key="5">
    <source>
        <dbReference type="PROSITE" id="PS51352"/>
    </source>
</evidence>
<dbReference type="Pfam" id="PF00578">
    <property type="entry name" value="AhpC-TSA"/>
    <property type="match status" value="1"/>
</dbReference>
<proteinExistence type="predicted"/>